<evidence type="ECO:0000256" key="1">
    <source>
        <dbReference type="ARBA" id="ARBA00023125"/>
    </source>
</evidence>
<reference evidence="4" key="1">
    <citation type="journal article" date="2021" name="PeerJ">
        <title>Extensive microbial diversity within the chicken gut microbiome revealed by metagenomics and culture.</title>
        <authorList>
            <person name="Gilroy R."/>
            <person name="Ravi A."/>
            <person name="Getino M."/>
            <person name="Pursley I."/>
            <person name="Horton D.L."/>
            <person name="Alikhan N.F."/>
            <person name="Baker D."/>
            <person name="Gharbi K."/>
            <person name="Hall N."/>
            <person name="Watson M."/>
            <person name="Adriaenssens E.M."/>
            <person name="Foster-Nyarko E."/>
            <person name="Jarju S."/>
            <person name="Secka A."/>
            <person name="Antonio M."/>
            <person name="Oren A."/>
            <person name="Chaudhuri R.R."/>
            <person name="La Ragione R."/>
            <person name="Hildebrand F."/>
            <person name="Pallen M.J."/>
        </authorList>
    </citation>
    <scope>NUCLEOTIDE SEQUENCE</scope>
    <source>
        <strain evidence="4">CHK179-28034</strain>
    </source>
</reference>
<dbReference type="Proteomes" id="UP000824049">
    <property type="component" value="Unassembled WGS sequence"/>
</dbReference>
<dbReference type="InterPro" id="IPR039532">
    <property type="entry name" value="TetR_C_Firmicutes"/>
</dbReference>
<keyword evidence="1 2" id="KW-0238">DNA-binding</keyword>
<dbReference type="PANTHER" id="PTHR43479:SF7">
    <property type="entry name" value="TETR-FAMILY TRANSCRIPTIONAL REGULATOR"/>
    <property type="match status" value="1"/>
</dbReference>
<name>A0A9D2J6L2_9FIRM</name>
<dbReference type="SUPFAM" id="SSF46689">
    <property type="entry name" value="Homeodomain-like"/>
    <property type="match status" value="1"/>
</dbReference>
<comment type="caution">
    <text evidence="4">The sequence shown here is derived from an EMBL/GenBank/DDBJ whole genome shotgun (WGS) entry which is preliminary data.</text>
</comment>
<dbReference type="InterPro" id="IPR050624">
    <property type="entry name" value="HTH-type_Tx_Regulator"/>
</dbReference>
<evidence type="ECO:0000313" key="4">
    <source>
        <dbReference type="EMBL" id="HIZ38498.1"/>
    </source>
</evidence>
<dbReference type="InterPro" id="IPR001647">
    <property type="entry name" value="HTH_TetR"/>
</dbReference>
<feature type="domain" description="HTH tetR-type" evidence="3">
    <location>
        <begin position="8"/>
        <end position="68"/>
    </location>
</feature>
<sequence>MTHAENSLRTKTKLADSLKKLMMHKPFSKITVSEIIRDCNVNRKTFYYHFEDIYALLKWMFAQDAINIVKEYDLPSEYREALSFVMDYISDNSYILNCIFDSVGLEEMKRSLYPDIHDIIRICIDSKEEELGLHIKEDFKNFICNLYTEGFSGTLLKQIKEPDNVSKEEAISYYSLILNVSLPSVLQSAPKKEDLQPEIQ</sequence>
<protein>
    <submittedName>
        <fullName evidence="4">TetR/AcrR family transcriptional regulator</fullName>
    </submittedName>
</protein>
<dbReference type="AlphaFoldDB" id="A0A9D2J6L2"/>
<organism evidence="4 5">
    <name type="scientific">Candidatus Anaerobutyricum stercoris</name>
    <dbReference type="NCBI Taxonomy" id="2838457"/>
    <lineage>
        <taxon>Bacteria</taxon>
        <taxon>Bacillati</taxon>
        <taxon>Bacillota</taxon>
        <taxon>Clostridia</taxon>
        <taxon>Lachnospirales</taxon>
        <taxon>Lachnospiraceae</taxon>
        <taxon>Anaerobutyricum</taxon>
    </lineage>
</organism>
<evidence type="ECO:0000259" key="3">
    <source>
        <dbReference type="PROSITE" id="PS50977"/>
    </source>
</evidence>
<gene>
    <name evidence="4" type="ORF">H9968_01025</name>
</gene>
<dbReference type="Gene3D" id="1.10.357.10">
    <property type="entry name" value="Tetracycline Repressor, domain 2"/>
    <property type="match status" value="1"/>
</dbReference>
<accession>A0A9D2J6L2</accession>
<reference evidence="4" key="2">
    <citation type="submission" date="2021-04" db="EMBL/GenBank/DDBJ databases">
        <authorList>
            <person name="Gilroy R."/>
        </authorList>
    </citation>
    <scope>NUCLEOTIDE SEQUENCE</scope>
    <source>
        <strain evidence="4">CHK179-28034</strain>
    </source>
</reference>
<dbReference type="EMBL" id="DXBR01000010">
    <property type="protein sequence ID" value="HIZ38498.1"/>
    <property type="molecule type" value="Genomic_DNA"/>
</dbReference>
<dbReference type="Pfam" id="PF00440">
    <property type="entry name" value="TetR_N"/>
    <property type="match status" value="1"/>
</dbReference>
<feature type="DNA-binding region" description="H-T-H motif" evidence="2">
    <location>
        <begin position="31"/>
        <end position="50"/>
    </location>
</feature>
<dbReference type="InterPro" id="IPR009057">
    <property type="entry name" value="Homeodomain-like_sf"/>
</dbReference>
<proteinExistence type="predicted"/>
<dbReference type="PROSITE" id="PS50977">
    <property type="entry name" value="HTH_TETR_2"/>
    <property type="match status" value="1"/>
</dbReference>
<evidence type="ECO:0000313" key="5">
    <source>
        <dbReference type="Proteomes" id="UP000824049"/>
    </source>
</evidence>
<dbReference type="Pfam" id="PF14278">
    <property type="entry name" value="TetR_C_8"/>
    <property type="match status" value="1"/>
</dbReference>
<evidence type="ECO:0000256" key="2">
    <source>
        <dbReference type="PROSITE-ProRule" id="PRU00335"/>
    </source>
</evidence>
<dbReference type="GO" id="GO:0003677">
    <property type="term" value="F:DNA binding"/>
    <property type="evidence" value="ECO:0007669"/>
    <property type="project" value="UniProtKB-UniRule"/>
</dbReference>
<dbReference type="PANTHER" id="PTHR43479">
    <property type="entry name" value="ACREF/ENVCD OPERON REPRESSOR-RELATED"/>
    <property type="match status" value="1"/>
</dbReference>